<dbReference type="Gene3D" id="1.10.520.20">
    <property type="entry name" value="N-terminal domain of the delta subunit of the F1F0-ATP synthase"/>
    <property type="match status" value="1"/>
</dbReference>
<evidence type="ECO:0000256" key="6">
    <source>
        <dbReference type="ARBA" id="ARBA00023310"/>
    </source>
</evidence>
<evidence type="ECO:0000256" key="1">
    <source>
        <dbReference type="ARBA" id="ARBA00004370"/>
    </source>
</evidence>
<dbReference type="InterPro" id="IPR026015">
    <property type="entry name" value="ATP_synth_OSCP/delta_N_sf"/>
</dbReference>
<evidence type="ECO:0000313" key="10">
    <source>
        <dbReference type="Proteomes" id="UP000176451"/>
    </source>
</evidence>
<keyword evidence="5 7" id="KW-0472">Membrane</keyword>
<comment type="similarity">
    <text evidence="7">Belongs to the ATPase delta chain family.</text>
</comment>
<organism evidence="9 10">
    <name type="scientific">Candidatus Berkelbacteria bacterium RIFCSPHIGHO2_12_FULL_36_9</name>
    <dbReference type="NCBI Taxonomy" id="1797469"/>
    <lineage>
        <taxon>Bacteria</taxon>
        <taxon>Candidatus Berkelbacteria</taxon>
    </lineage>
</organism>
<feature type="coiled-coil region" evidence="8">
    <location>
        <begin position="10"/>
        <end position="40"/>
    </location>
</feature>
<name>A0A1F5EH24_9BACT</name>
<comment type="subcellular location">
    <subcellularLocation>
        <location evidence="7">Cell membrane</location>
        <topology evidence="7">Peripheral membrane protein</topology>
    </subcellularLocation>
    <subcellularLocation>
        <location evidence="1">Membrane</location>
    </subcellularLocation>
</comment>
<dbReference type="InterPro" id="IPR020781">
    <property type="entry name" value="ATPase_OSCP/d_CS"/>
</dbReference>
<dbReference type="GO" id="GO:0045259">
    <property type="term" value="C:proton-transporting ATP synthase complex"/>
    <property type="evidence" value="ECO:0007669"/>
    <property type="project" value="UniProtKB-KW"/>
</dbReference>
<keyword evidence="2 7" id="KW-0813">Transport</keyword>
<dbReference type="InterPro" id="IPR000711">
    <property type="entry name" value="ATPase_OSCP/dsu"/>
</dbReference>
<reference evidence="9 10" key="1">
    <citation type="journal article" date="2016" name="Nat. Commun.">
        <title>Thousands of microbial genomes shed light on interconnected biogeochemical processes in an aquifer system.</title>
        <authorList>
            <person name="Anantharaman K."/>
            <person name="Brown C.T."/>
            <person name="Hug L.A."/>
            <person name="Sharon I."/>
            <person name="Castelle C.J."/>
            <person name="Probst A.J."/>
            <person name="Thomas B.C."/>
            <person name="Singh A."/>
            <person name="Wilkins M.J."/>
            <person name="Karaoz U."/>
            <person name="Brodie E.L."/>
            <person name="Williams K.H."/>
            <person name="Hubbard S.S."/>
            <person name="Banfield J.F."/>
        </authorList>
    </citation>
    <scope>NUCLEOTIDE SEQUENCE [LARGE SCALE GENOMIC DNA]</scope>
</reference>
<gene>
    <name evidence="7" type="primary">atpH</name>
    <name evidence="9" type="ORF">A3F08_01930</name>
</gene>
<dbReference type="Proteomes" id="UP000176451">
    <property type="component" value="Unassembled WGS sequence"/>
</dbReference>
<dbReference type="HAMAP" id="MF_01416">
    <property type="entry name" value="ATP_synth_delta_bact"/>
    <property type="match status" value="1"/>
</dbReference>
<evidence type="ECO:0000256" key="8">
    <source>
        <dbReference type="SAM" id="Coils"/>
    </source>
</evidence>
<dbReference type="STRING" id="1797469.A3F08_01930"/>
<dbReference type="GO" id="GO:0046933">
    <property type="term" value="F:proton-transporting ATP synthase activity, rotational mechanism"/>
    <property type="evidence" value="ECO:0007669"/>
    <property type="project" value="UniProtKB-UniRule"/>
</dbReference>
<dbReference type="GO" id="GO:0005886">
    <property type="term" value="C:plasma membrane"/>
    <property type="evidence" value="ECO:0007669"/>
    <property type="project" value="UniProtKB-SubCell"/>
</dbReference>
<keyword evidence="7" id="KW-1003">Cell membrane</keyword>
<evidence type="ECO:0000313" key="9">
    <source>
        <dbReference type="EMBL" id="OGD66683.1"/>
    </source>
</evidence>
<evidence type="ECO:0000256" key="5">
    <source>
        <dbReference type="ARBA" id="ARBA00023136"/>
    </source>
</evidence>
<dbReference type="SUPFAM" id="SSF47928">
    <property type="entry name" value="N-terminal domain of the delta subunit of the F1F0-ATP synthase"/>
    <property type="match status" value="1"/>
</dbReference>
<keyword evidence="4 7" id="KW-0406">Ion transport</keyword>
<protein>
    <recommendedName>
        <fullName evidence="7">ATP synthase subunit delta</fullName>
    </recommendedName>
    <alternativeName>
        <fullName evidence="7">ATP synthase F(1) sector subunit delta</fullName>
    </alternativeName>
    <alternativeName>
        <fullName evidence="7">F-type ATPase subunit delta</fullName>
        <shortName evidence="7">F-ATPase subunit delta</shortName>
    </alternativeName>
</protein>
<evidence type="ECO:0000256" key="2">
    <source>
        <dbReference type="ARBA" id="ARBA00022448"/>
    </source>
</evidence>
<accession>A0A1F5EH24</accession>
<keyword evidence="6 7" id="KW-0066">ATP synthesis</keyword>
<keyword evidence="8" id="KW-0175">Coiled coil</keyword>
<dbReference type="NCBIfam" id="TIGR01145">
    <property type="entry name" value="ATP_synt_delta"/>
    <property type="match status" value="1"/>
</dbReference>
<keyword evidence="3 7" id="KW-0375">Hydrogen ion transport</keyword>
<dbReference type="PANTHER" id="PTHR11910">
    <property type="entry name" value="ATP SYNTHASE DELTA CHAIN"/>
    <property type="match status" value="1"/>
</dbReference>
<dbReference type="AlphaFoldDB" id="A0A1F5EH24"/>
<comment type="function">
    <text evidence="7">This protein is part of the stalk that links CF(0) to CF(1). It either transmits conformational changes from CF(0) to CF(1) or is implicated in proton conduction.</text>
</comment>
<proteinExistence type="inferred from homology"/>
<evidence type="ECO:0000256" key="4">
    <source>
        <dbReference type="ARBA" id="ARBA00023065"/>
    </source>
</evidence>
<evidence type="ECO:0000256" key="3">
    <source>
        <dbReference type="ARBA" id="ARBA00022781"/>
    </source>
</evidence>
<comment type="function">
    <text evidence="7">F(1)F(0) ATP synthase produces ATP from ADP in the presence of a proton or sodium gradient. F-type ATPases consist of two structural domains, F(1) containing the extramembraneous catalytic core and F(0) containing the membrane proton channel, linked together by a central stalk and a peripheral stalk. During catalysis, ATP synthesis in the catalytic domain of F(1) is coupled via a rotary mechanism of the central stalk subunits to proton translocation.</text>
</comment>
<dbReference type="EMBL" id="MEZV01000028">
    <property type="protein sequence ID" value="OGD66683.1"/>
    <property type="molecule type" value="Genomic_DNA"/>
</dbReference>
<dbReference type="PROSITE" id="PS00389">
    <property type="entry name" value="ATPASE_DELTA"/>
    <property type="match status" value="1"/>
</dbReference>
<sequence length="168" mass="19424">MKISTKQYVKAIFELQKDDLDKMIEDLENANSNVLELKNLLENPNYSLSEKRKILSEKNITDRTINLLFVLTKNHSINKIRNISRGLKDLRNKKTGSVEIEITSAYDLTKEYINKLKSSLEEKLNKKVILSVKIDKNLLGGIVLRMGDEMIDNSFKNKLNILKQTLTR</sequence>
<evidence type="ECO:0000256" key="7">
    <source>
        <dbReference type="HAMAP-Rule" id="MF_01416"/>
    </source>
</evidence>
<dbReference type="PRINTS" id="PR00125">
    <property type="entry name" value="ATPASEDELTA"/>
</dbReference>
<dbReference type="Pfam" id="PF00213">
    <property type="entry name" value="OSCP"/>
    <property type="match status" value="1"/>
</dbReference>
<keyword evidence="7" id="KW-0139">CF(1)</keyword>
<comment type="caution">
    <text evidence="9">The sequence shown here is derived from an EMBL/GenBank/DDBJ whole genome shotgun (WGS) entry which is preliminary data.</text>
</comment>